<dbReference type="PANTHER" id="PTHR43761:SF1">
    <property type="entry name" value="D-ISOMER SPECIFIC 2-HYDROXYACID DEHYDROGENASE CATALYTIC DOMAIN-CONTAINING PROTEIN-RELATED"/>
    <property type="match status" value="1"/>
</dbReference>
<dbReference type="Proteomes" id="UP000283077">
    <property type="component" value="Unassembled WGS sequence"/>
</dbReference>
<name>A0A437QG10_9GAMM</name>
<evidence type="ECO:0000259" key="6">
    <source>
        <dbReference type="Pfam" id="PF02826"/>
    </source>
</evidence>
<proteinExistence type="inferred from homology"/>
<dbReference type="Gene3D" id="3.40.50.720">
    <property type="entry name" value="NAD(P)-binding Rossmann-like Domain"/>
    <property type="match status" value="2"/>
</dbReference>
<evidence type="ECO:0000256" key="2">
    <source>
        <dbReference type="ARBA" id="ARBA00023002"/>
    </source>
</evidence>
<dbReference type="InterPro" id="IPR050418">
    <property type="entry name" value="D-iso_2-hydroxyacid_DH_PdxB"/>
</dbReference>
<organism evidence="7 8">
    <name type="scientific">Rheinheimera riviphila</name>
    <dbReference type="NCBI Taxonomy" id="1834037"/>
    <lineage>
        <taxon>Bacteria</taxon>
        <taxon>Pseudomonadati</taxon>
        <taxon>Pseudomonadota</taxon>
        <taxon>Gammaproteobacteria</taxon>
        <taxon>Chromatiales</taxon>
        <taxon>Chromatiaceae</taxon>
        <taxon>Rheinheimera</taxon>
    </lineage>
</organism>
<reference evidence="7 8" key="1">
    <citation type="submission" date="2019-01" db="EMBL/GenBank/DDBJ databases">
        <authorList>
            <person name="Chen W.-M."/>
        </authorList>
    </citation>
    <scope>NUCLEOTIDE SEQUENCE [LARGE SCALE GENOMIC DNA]</scope>
    <source>
        <strain evidence="7 8">KYPC3</strain>
    </source>
</reference>
<dbReference type="AlphaFoldDB" id="A0A437QG10"/>
<protein>
    <submittedName>
        <fullName evidence="7">D-2-hydroxyacid dehydrogenase</fullName>
    </submittedName>
</protein>
<gene>
    <name evidence="7" type="ORF">EOE67_16610</name>
</gene>
<dbReference type="EMBL" id="SACS01000021">
    <property type="protein sequence ID" value="RVU33481.1"/>
    <property type="molecule type" value="Genomic_DNA"/>
</dbReference>
<evidence type="ECO:0000256" key="4">
    <source>
        <dbReference type="RuleBase" id="RU003719"/>
    </source>
</evidence>
<dbReference type="InterPro" id="IPR006139">
    <property type="entry name" value="D-isomer_2_OHA_DH_cat_dom"/>
</dbReference>
<keyword evidence="8" id="KW-1185">Reference proteome</keyword>
<keyword evidence="3" id="KW-0520">NAD</keyword>
<dbReference type="OrthoDB" id="9805416at2"/>
<dbReference type="SUPFAM" id="SSF52283">
    <property type="entry name" value="Formate/glycerate dehydrogenase catalytic domain-like"/>
    <property type="match status" value="1"/>
</dbReference>
<dbReference type="Pfam" id="PF00389">
    <property type="entry name" value="2-Hacid_dh"/>
    <property type="match status" value="1"/>
</dbReference>
<evidence type="ECO:0000313" key="7">
    <source>
        <dbReference type="EMBL" id="RVU33481.1"/>
    </source>
</evidence>
<dbReference type="InterPro" id="IPR006140">
    <property type="entry name" value="D-isomer_DH_NAD-bd"/>
</dbReference>
<comment type="similarity">
    <text evidence="1 4">Belongs to the D-isomer specific 2-hydroxyacid dehydrogenase family.</text>
</comment>
<dbReference type="Pfam" id="PF02826">
    <property type="entry name" value="2-Hacid_dh_C"/>
    <property type="match status" value="1"/>
</dbReference>
<evidence type="ECO:0000313" key="8">
    <source>
        <dbReference type="Proteomes" id="UP000283077"/>
    </source>
</evidence>
<keyword evidence="2 4" id="KW-0560">Oxidoreductase</keyword>
<dbReference type="PROSITE" id="PS00670">
    <property type="entry name" value="D_2_HYDROXYACID_DH_2"/>
    <property type="match status" value="1"/>
</dbReference>
<dbReference type="InterPro" id="IPR029753">
    <property type="entry name" value="D-isomer_DH_CS"/>
</dbReference>
<accession>A0A437QG10</accession>
<dbReference type="CDD" id="cd12162">
    <property type="entry name" value="2-Hacid_dh_4"/>
    <property type="match status" value="1"/>
</dbReference>
<sequence length="316" mass="33830">MPQLVFLDQATLPDVDLSPLQQLAMPFKCYPHTAPDEVLARLADARVAIVNKVVLNATTLAQLPNLKLICVAATGVNNVDLIAAAAAGITVCNARDYAQHAVPQQALALLLGLFNQIVPYQQAVQQGAWSRSPQFCWLGYPIRQLAGLNFTVVGYGGLGQATAQLAAAFGMNILIAERPDSAVVRKGRLSFRQALQQADVLSLHCPATADNQQLLNRETLSWLKPSAVLLNTARGSLIDSTALAQVLKSGQLAGAALDVLDIEPPPLDHPLLQPDVPNILISPHVGWASQQAMQTLVEQTADNIRSFFAGTPKRCC</sequence>
<feature type="domain" description="D-isomer specific 2-hydroxyacid dehydrogenase catalytic" evidence="5">
    <location>
        <begin position="13"/>
        <end position="313"/>
    </location>
</feature>
<evidence type="ECO:0000259" key="5">
    <source>
        <dbReference type="Pfam" id="PF00389"/>
    </source>
</evidence>
<dbReference type="GO" id="GO:0051287">
    <property type="term" value="F:NAD binding"/>
    <property type="evidence" value="ECO:0007669"/>
    <property type="project" value="InterPro"/>
</dbReference>
<dbReference type="PANTHER" id="PTHR43761">
    <property type="entry name" value="D-ISOMER SPECIFIC 2-HYDROXYACID DEHYDROGENASE FAMILY PROTEIN (AFU_ORTHOLOGUE AFUA_1G13630)"/>
    <property type="match status" value="1"/>
</dbReference>
<dbReference type="InterPro" id="IPR036291">
    <property type="entry name" value="NAD(P)-bd_dom_sf"/>
</dbReference>
<dbReference type="PROSITE" id="PS00671">
    <property type="entry name" value="D_2_HYDROXYACID_DH_3"/>
    <property type="match status" value="1"/>
</dbReference>
<dbReference type="SUPFAM" id="SSF51735">
    <property type="entry name" value="NAD(P)-binding Rossmann-fold domains"/>
    <property type="match status" value="1"/>
</dbReference>
<dbReference type="GO" id="GO:0016616">
    <property type="term" value="F:oxidoreductase activity, acting on the CH-OH group of donors, NAD or NADP as acceptor"/>
    <property type="evidence" value="ECO:0007669"/>
    <property type="project" value="InterPro"/>
</dbReference>
<comment type="caution">
    <text evidence="7">The sequence shown here is derived from an EMBL/GenBank/DDBJ whole genome shotgun (WGS) entry which is preliminary data.</text>
</comment>
<dbReference type="RefSeq" id="WP_127700458.1">
    <property type="nucleotide sequence ID" value="NZ_SACS01000021.1"/>
</dbReference>
<feature type="domain" description="D-isomer specific 2-hydroxyacid dehydrogenase NAD-binding" evidence="6">
    <location>
        <begin position="107"/>
        <end position="286"/>
    </location>
</feature>
<evidence type="ECO:0000256" key="3">
    <source>
        <dbReference type="ARBA" id="ARBA00023027"/>
    </source>
</evidence>
<evidence type="ECO:0000256" key="1">
    <source>
        <dbReference type="ARBA" id="ARBA00005854"/>
    </source>
</evidence>